<dbReference type="OrthoDB" id="8857354at2"/>
<feature type="domain" description="Clp ATPase C-terminal" evidence="5">
    <location>
        <begin position="671"/>
        <end position="762"/>
    </location>
</feature>
<dbReference type="InterPro" id="IPR003959">
    <property type="entry name" value="ATPase_AAA_core"/>
</dbReference>
<organism evidence="6 7">
    <name type="scientific">Microvenator marinus</name>
    <dbReference type="NCBI Taxonomy" id="2600177"/>
    <lineage>
        <taxon>Bacteria</taxon>
        <taxon>Deltaproteobacteria</taxon>
        <taxon>Bradymonadales</taxon>
        <taxon>Microvenatoraceae</taxon>
        <taxon>Microvenator</taxon>
    </lineage>
</organism>
<dbReference type="Pfam" id="PF00004">
    <property type="entry name" value="AAA"/>
    <property type="match status" value="1"/>
</dbReference>
<feature type="domain" description="AAA+ ATPase" evidence="4">
    <location>
        <begin position="502"/>
        <end position="657"/>
    </location>
</feature>
<dbReference type="GO" id="GO:0034605">
    <property type="term" value="P:cellular response to heat"/>
    <property type="evidence" value="ECO:0007669"/>
    <property type="project" value="TreeGrafter"/>
</dbReference>
<dbReference type="Pfam" id="PF07724">
    <property type="entry name" value="AAA_2"/>
    <property type="match status" value="1"/>
</dbReference>
<dbReference type="Pfam" id="PF10431">
    <property type="entry name" value="ClpB_D2-small"/>
    <property type="match status" value="1"/>
</dbReference>
<evidence type="ECO:0000259" key="4">
    <source>
        <dbReference type="SMART" id="SM00382"/>
    </source>
</evidence>
<keyword evidence="1" id="KW-0547">Nucleotide-binding</keyword>
<dbReference type="GO" id="GO:0016887">
    <property type="term" value="F:ATP hydrolysis activity"/>
    <property type="evidence" value="ECO:0007669"/>
    <property type="project" value="InterPro"/>
</dbReference>
<dbReference type="SUPFAM" id="SSF52540">
    <property type="entry name" value="P-loop containing nucleoside triphosphate hydrolases"/>
    <property type="match status" value="2"/>
</dbReference>
<protein>
    <submittedName>
        <fullName evidence="6">ATP-dependent Clp protease ATP-binding subunit</fullName>
    </submittedName>
</protein>
<dbReference type="GO" id="GO:0005737">
    <property type="term" value="C:cytoplasm"/>
    <property type="evidence" value="ECO:0007669"/>
    <property type="project" value="TreeGrafter"/>
</dbReference>
<evidence type="ECO:0000256" key="2">
    <source>
        <dbReference type="ARBA" id="ARBA00022840"/>
    </source>
</evidence>
<name>A0A5B8XMZ7_9DELT</name>
<gene>
    <name evidence="6" type="ORF">FRD01_07040</name>
</gene>
<dbReference type="Gene3D" id="3.40.50.300">
    <property type="entry name" value="P-loop containing nucleotide triphosphate hydrolases"/>
    <property type="match status" value="2"/>
</dbReference>
<dbReference type="Proteomes" id="UP000321595">
    <property type="component" value="Chromosome"/>
</dbReference>
<dbReference type="InterPro" id="IPR019489">
    <property type="entry name" value="Clp_ATPase_C"/>
</dbReference>
<dbReference type="PANTHER" id="PTHR11638">
    <property type="entry name" value="ATP-DEPENDENT CLP PROTEASE"/>
    <property type="match status" value="1"/>
</dbReference>
<dbReference type="SMART" id="SM01086">
    <property type="entry name" value="ClpB_D2-small"/>
    <property type="match status" value="1"/>
</dbReference>
<dbReference type="GO" id="GO:0006508">
    <property type="term" value="P:proteolysis"/>
    <property type="evidence" value="ECO:0007669"/>
    <property type="project" value="UniProtKB-KW"/>
</dbReference>
<dbReference type="GO" id="GO:0008233">
    <property type="term" value="F:peptidase activity"/>
    <property type="evidence" value="ECO:0007669"/>
    <property type="project" value="UniProtKB-KW"/>
</dbReference>
<keyword evidence="2 6" id="KW-0067">ATP-binding</keyword>
<feature type="domain" description="AAA+ ATPase" evidence="4">
    <location>
        <begin position="219"/>
        <end position="364"/>
    </location>
</feature>
<dbReference type="AlphaFoldDB" id="A0A5B8XMZ7"/>
<dbReference type="GO" id="GO:0005524">
    <property type="term" value="F:ATP binding"/>
    <property type="evidence" value="ECO:0007669"/>
    <property type="project" value="UniProtKB-KW"/>
</dbReference>
<dbReference type="CDD" id="cd19499">
    <property type="entry name" value="RecA-like_ClpB_Hsp104-like"/>
    <property type="match status" value="1"/>
</dbReference>
<dbReference type="InterPro" id="IPR050130">
    <property type="entry name" value="ClpA_ClpB"/>
</dbReference>
<keyword evidence="6" id="KW-0645">Protease</keyword>
<evidence type="ECO:0000259" key="5">
    <source>
        <dbReference type="SMART" id="SM01086"/>
    </source>
</evidence>
<evidence type="ECO:0000313" key="7">
    <source>
        <dbReference type="Proteomes" id="UP000321595"/>
    </source>
</evidence>
<dbReference type="RefSeq" id="WP_146958685.1">
    <property type="nucleotide sequence ID" value="NZ_CP042467.1"/>
</dbReference>
<evidence type="ECO:0000256" key="1">
    <source>
        <dbReference type="ARBA" id="ARBA00022741"/>
    </source>
</evidence>
<dbReference type="SMART" id="SM00382">
    <property type="entry name" value="AAA"/>
    <property type="match status" value="2"/>
</dbReference>
<dbReference type="Gene3D" id="1.10.8.60">
    <property type="match status" value="1"/>
</dbReference>
<dbReference type="PANTHER" id="PTHR11638:SF18">
    <property type="entry name" value="HEAT SHOCK PROTEIN 104"/>
    <property type="match status" value="1"/>
</dbReference>
<dbReference type="InterPro" id="IPR027417">
    <property type="entry name" value="P-loop_NTPase"/>
</dbReference>
<keyword evidence="7" id="KW-1185">Reference proteome</keyword>
<accession>A0A5B8XMZ7</accession>
<dbReference type="KEGG" id="bbae:FRD01_07040"/>
<dbReference type="EMBL" id="CP042467">
    <property type="protein sequence ID" value="QED27000.1"/>
    <property type="molecule type" value="Genomic_DNA"/>
</dbReference>
<dbReference type="InterPro" id="IPR003593">
    <property type="entry name" value="AAA+_ATPase"/>
</dbReference>
<sequence>MAKQLRTIDILVDKTEHFVYAQTLFDSDYAAIAATEKEAIEQLGRLLESLLEVDPGMGAVDTEYISRNIKVEIPAATGSRLVNLELNLFAVCEPLTSGYKVWLPQLQLRYRVESLEELEHVSAEWVRDAFPMDRRANYLQRFTHPLSAGNERGSRIKAEKLEIRFRPNKPKNTEDELSTPTLSTVGELLNPRMLKRDAPRAYERRAEVQTVLDYLSESQERSVLLTGPQGAGKTAVTYEVAYRIAKGEAPERLQNVPIWQISGGRLLAGMRFLGQWQERVLALLEEVKEVGAILFAENLIELLETSGNDKHSQGIPGMLLPHMLSGDLVIITEARPEQIARAEQSHPGFLRALRRLSIDPLQPSACDKVLDRLSYRLGRQYGVRLTSETREQVLELVGRFKGVAALPGPAVDLAERMARTNAKPGIVDEDGERPALTPSHAIDAYASMTGLPRPLIDPKTPFQRQDVITHFDRAVFDQPEGIQAMVELVTTMRAGLNSPERPLGSFLFLGPTGVGKTQTALTLAQYLFGNKDRLIRFDMSEYQDAWSAGRLVGRYQGEQGELVRRVREQPFSVILLDEIEKAHSNVFDFLLQALGEGRLTDGIGQTVTLTSAVIIMTSNLGAGGPSSLGFGQRSSEVKRNAEVAHYTSAVENYFRPEFVGRIDKIIPFRSLSQRTARRLVEKALEEAFAREGLVRRRLQVRASDDLIEHLITIGFDEKYGARPLRQTVENLVTTPLAKFLAANVNIQNTALIMDLKDNVVAVSSV</sequence>
<keyword evidence="6" id="KW-0378">Hydrolase</keyword>
<dbReference type="PRINTS" id="PR00300">
    <property type="entry name" value="CLPPROTEASEA"/>
</dbReference>
<evidence type="ECO:0000313" key="6">
    <source>
        <dbReference type="EMBL" id="QED27000.1"/>
    </source>
</evidence>
<keyword evidence="3" id="KW-0143">Chaperone</keyword>
<reference evidence="6 7" key="1">
    <citation type="submission" date="2019-08" db="EMBL/GenBank/DDBJ databases">
        <authorList>
            <person name="Liang Q."/>
        </authorList>
    </citation>
    <scope>NUCLEOTIDE SEQUENCE [LARGE SCALE GENOMIC DNA]</scope>
    <source>
        <strain evidence="6 7">V1718</strain>
    </source>
</reference>
<proteinExistence type="predicted"/>
<dbReference type="InterPro" id="IPR001270">
    <property type="entry name" value="ClpA/B"/>
</dbReference>
<evidence type="ECO:0000256" key="3">
    <source>
        <dbReference type="ARBA" id="ARBA00023186"/>
    </source>
</evidence>